<dbReference type="PANTHER" id="PTHR43884:SF12">
    <property type="entry name" value="ISOVALERYL-COA DEHYDROGENASE, MITOCHONDRIAL-RELATED"/>
    <property type="match status" value="1"/>
</dbReference>
<dbReference type="Pfam" id="PF02770">
    <property type="entry name" value="Acyl-CoA_dh_M"/>
    <property type="match status" value="1"/>
</dbReference>
<protein>
    <submittedName>
        <fullName evidence="9">Acyl-CoA dehydrogenase family protein</fullName>
    </submittedName>
</protein>
<sequence length="391" mass="42956">MDFRLSPDLMEMKNSIRDFIDNVVDPLAGQIDQDDHIPEHIMKLTKDIGLFGLSIPEEYGGTGIDMVGKCSIYEEIGRTSNGYTTVIGAHTGIGTVGIVDMGTEEQKRRYLPGMASGDIIGAFALTEPSAGSNAVALKTTAVRKGDKYILNGSKHYITNASIADLFTVMAVTDSSKGAKGITSFLVDKSAPGFIIGKTEEKMGLRGSHSSEIFFEDCEVPIENVLGVEGLGYVNALTILANGRAGLAARNLGSSQKLFELSVKYAHEREQFGKPIFEQQIIQHYLAEMAMDIETLRSFTYRVAWMVDQGMNVIKEAAMAKLLGSEIYNRIADKAVQIHGGLGYMKDFPIERYYRDARITKIYEGTSEIQKNIIAAQIHKEYMKTASPAHIK</sequence>
<dbReference type="InterPro" id="IPR009100">
    <property type="entry name" value="AcylCoA_DH/oxidase_NM_dom_sf"/>
</dbReference>
<organism evidence="9 10">
    <name type="scientific">Solibacillus merdavium</name>
    <dbReference type="NCBI Taxonomy" id="2762218"/>
    <lineage>
        <taxon>Bacteria</taxon>
        <taxon>Bacillati</taxon>
        <taxon>Bacillota</taxon>
        <taxon>Bacilli</taxon>
        <taxon>Bacillales</taxon>
        <taxon>Caryophanaceae</taxon>
        <taxon>Solibacillus</taxon>
    </lineage>
</organism>
<accession>A0ABR8XKB0</accession>
<evidence type="ECO:0000256" key="4">
    <source>
        <dbReference type="ARBA" id="ARBA00022827"/>
    </source>
</evidence>
<dbReference type="SUPFAM" id="SSF56645">
    <property type="entry name" value="Acyl-CoA dehydrogenase NM domain-like"/>
    <property type="match status" value="1"/>
</dbReference>
<keyword evidence="3 5" id="KW-0285">Flavoprotein</keyword>
<dbReference type="Pfam" id="PF02771">
    <property type="entry name" value="Acyl-CoA_dh_N"/>
    <property type="match status" value="1"/>
</dbReference>
<keyword evidence="5" id="KW-0560">Oxidoreductase</keyword>
<dbReference type="PIRSF" id="PIRSF016578">
    <property type="entry name" value="HsaA"/>
    <property type="match status" value="1"/>
</dbReference>
<dbReference type="InterPro" id="IPR036250">
    <property type="entry name" value="AcylCo_DH-like_C"/>
</dbReference>
<evidence type="ECO:0000259" key="8">
    <source>
        <dbReference type="Pfam" id="PF02771"/>
    </source>
</evidence>
<evidence type="ECO:0000256" key="5">
    <source>
        <dbReference type="RuleBase" id="RU362125"/>
    </source>
</evidence>
<dbReference type="Proteomes" id="UP000600565">
    <property type="component" value="Unassembled WGS sequence"/>
</dbReference>
<feature type="domain" description="Acyl-CoA dehydrogenase/oxidase N-terminal" evidence="8">
    <location>
        <begin position="8"/>
        <end position="118"/>
    </location>
</feature>
<evidence type="ECO:0000259" key="6">
    <source>
        <dbReference type="Pfam" id="PF00441"/>
    </source>
</evidence>
<dbReference type="Gene3D" id="1.20.140.10">
    <property type="entry name" value="Butyryl-CoA Dehydrogenase, subunit A, domain 3"/>
    <property type="match status" value="1"/>
</dbReference>
<proteinExistence type="inferred from homology"/>
<dbReference type="InterPro" id="IPR009075">
    <property type="entry name" value="AcylCo_DH/oxidase_C"/>
</dbReference>
<comment type="caution">
    <text evidence="9">The sequence shown here is derived from an EMBL/GenBank/DDBJ whole genome shotgun (WGS) entry which is preliminary data.</text>
</comment>
<dbReference type="Gene3D" id="1.10.540.10">
    <property type="entry name" value="Acyl-CoA dehydrogenase/oxidase, N-terminal domain"/>
    <property type="match status" value="1"/>
</dbReference>
<feature type="domain" description="Acyl-CoA dehydrogenase/oxidase C-terminal" evidence="6">
    <location>
        <begin position="231"/>
        <end position="377"/>
    </location>
</feature>
<dbReference type="InterPro" id="IPR046373">
    <property type="entry name" value="Acyl-CoA_Oxase/DH_mid-dom_sf"/>
</dbReference>
<dbReference type="InterPro" id="IPR006091">
    <property type="entry name" value="Acyl-CoA_Oxase/DH_mid-dom"/>
</dbReference>
<keyword evidence="10" id="KW-1185">Reference proteome</keyword>
<keyword evidence="4 5" id="KW-0274">FAD</keyword>
<comment type="similarity">
    <text evidence="2 5">Belongs to the acyl-CoA dehydrogenase family.</text>
</comment>
<dbReference type="Pfam" id="PF00441">
    <property type="entry name" value="Acyl-CoA_dh_1"/>
    <property type="match status" value="1"/>
</dbReference>
<dbReference type="EMBL" id="JACSPW010000003">
    <property type="protein sequence ID" value="MBD8032351.1"/>
    <property type="molecule type" value="Genomic_DNA"/>
</dbReference>
<dbReference type="InterPro" id="IPR006089">
    <property type="entry name" value="Acyl-CoA_DH_CS"/>
</dbReference>
<evidence type="ECO:0000256" key="2">
    <source>
        <dbReference type="ARBA" id="ARBA00009347"/>
    </source>
</evidence>
<gene>
    <name evidence="9" type="ORF">H9632_04670</name>
</gene>
<evidence type="ECO:0000313" key="9">
    <source>
        <dbReference type="EMBL" id="MBD8032351.1"/>
    </source>
</evidence>
<evidence type="ECO:0000256" key="3">
    <source>
        <dbReference type="ARBA" id="ARBA00022630"/>
    </source>
</evidence>
<dbReference type="RefSeq" id="WP_191702953.1">
    <property type="nucleotide sequence ID" value="NZ_JACSPW010000003.1"/>
</dbReference>
<evidence type="ECO:0000259" key="7">
    <source>
        <dbReference type="Pfam" id="PF02770"/>
    </source>
</evidence>
<feature type="domain" description="Acyl-CoA oxidase/dehydrogenase middle" evidence="7">
    <location>
        <begin position="122"/>
        <end position="217"/>
    </location>
</feature>
<comment type="cofactor">
    <cofactor evidence="1 5">
        <name>FAD</name>
        <dbReference type="ChEBI" id="CHEBI:57692"/>
    </cofactor>
</comment>
<dbReference type="PANTHER" id="PTHR43884">
    <property type="entry name" value="ACYL-COA DEHYDROGENASE"/>
    <property type="match status" value="1"/>
</dbReference>
<reference evidence="9 10" key="1">
    <citation type="submission" date="2020-08" db="EMBL/GenBank/DDBJ databases">
        <title>A Genomic Blueprint of the Chicken Gut Microbiome.</title>
        <authorList>
            <person name="Gilroy R."/>
            <person name="Ravi A."/>
            <person name="Getino M."/>
            <person name="Pursley I."/>
            <person name="Horton D.L."/>
            <person name="Alikhan N.-F."/>
            <person name="Baker D."/>
            <person name="Gharbi K."/>
            <person name="Hall N."/>
            <person name="Watson M."/>
            <person name="Adriaenssens E.M."/>
            <person name="Foster-Nyarko E."/>
            <person name="Jarju S."/>
            <person name="Secka A."/>
            <person name="Antonio M."/>
            <person name="Oren A."/>
            <person name="Chaudhuri R."/>
            <person name="La Ragione R.M."/>
            <person name="Hildebrand F."/>
            <person name="Pallen M.J."/>
        </authorList>
    </citation>
    <scope>NUCLEOTIDE SEQUENCE [LARGE SCALE GENOMIC DNA]</scope>
    <source>
        <strain evidence="9 10">Sa1YVA6</strain>
    </source>
</reference>
<dbReference type="InterPro" id="IPR013786">
    <property type="entry name" value="AcylCoA_DH/ox_N"/>
</dbReference>
<dbReference type="PROSITE" id="PS00073">
    <property type="entry name" value="ACYL_COA_DH_2"/>
    <property type="match status" value="1"/>
</dbReference>
<dbReference type="InterPro" id="IPR037069">
    <property type="entry name" value="AcylCoA_DH/ox_N_sf"/>
</dbReference>
<evidence type="ECO:0000256" key="1">
    <source>
        <dbReference type="ARBA" id="ARBA00001974"/>
    </source>
</evidence>
<dbReference type="Gene3D" id="2.40.110.10">
    <property type="entry name" value="Butyryl-CoA Dehydrogenase, subunit A, domain 2"/>
    <property type="match status" value="1"/>
</dbReference>
<dbReference type="SUPFAM" id="SSF47203">
    <property type="entry name" value="Acyl-CoA dehydrogenase C-terminal domain-like"/>
    <property type="match status" value="1"/>
</dbReference>
<name>A0ABR8XKB0_9BACL</name>
<evidence type="ECO:0000313" key="10">
    <source>
        <dbReference type="Proteomes" id="UP000600565"/>
    </source>
</evidence>